<accession>A0A919FNA7</accession>
<evidence type="ECO:0000313" key="3">
    <source>
        <dbReference type="Proteomes" id="UP000627369"/>
    </source>
</evidence>
<keyword evidence="3" id="KW-1185">Reference proteome</keyword>
<dbReference type="GO" id="GO:0006950">
    <property type="term" value="P:response to stress"/>
    <property type="evidence" value="ECO:0007669"/>
    <property type="project" value="TreeGrafter"/>
</dbReference>
<dbReference type="GO" id="GO:0003700">
    <property type="term" value="F:DNA-binding transcription factor activity"/>
    <property type="evidence" value="ECO:0007669"/>
    <property type="project" value="InterPro"/>
</dbReference>
<dbReference type="PRINTS" id="PR00598">
    <property type="entry name" value="HTHMARR"/>
</dbReference>
<reference evidence="2" key="1">
    <citation type="journal article" date="2014" name="Int. J. Syst. Evol. Microbiol.">
        <title>Complete genome sequence of Corynebacterium casei LMG S-19264T (=DSM 44701T), isolated from a smear-ripened cheese.</title>
        <authorList>
            <consortium name="US DOE Joint Genome Institute (JGI-PGF)"/>
            <person name="Walter F."/>
            <person name="Albersmeier A."/>
            <person name="Kalinowski J."/>
            <person name="Ruckert C."/>
        </authorList>
    </citation>
    <scope>NUCLEOTIDE SEQUENCE</scope>
    <source>
        <strain evidence="2">CGMCC 4.7398</strain>
    </source>
</reference>
<name>A0A919FNA7_9MICO</name>
<dbReference type="PANTHER" id="PTHR33164:SF99">
    <property type="entry name" value="MARR FAMILY REGULATORY PROTEIN"/>
    <property type="match status" value="1"/>
</dbReference>
<dbReference type="Gene3D" id="1.10.10.10">
    <property type="entry name" value="Winged helix-like DNA-binding domain superfamily/Winged helix DNA-binding domain"/>
    <property type="match status" value="1"/>
</dbReference>
<dbReference type="SUPFAM" id="SSF46785">
    <property type="entry name" value="Winged helix' DNA-binding domain"/>
    <property type="match status" value="1"/>
</dbReference>
<dbReference type="PANTHER" id="PTHR33164">
    <property type="entry name" value="TRANSCRIPTIONAL REGULATOR, MARR FAMILY"/>
    <property type="match status" value="1"/>
</dbReference>
<organism evidence="2 3">
    <name type="scientific">Promicromonospora soli</name>
    <dbReference type="NCBI Taxonomy" id="2035533"/>
    <lineage>
        <taxon>Bacteria</taxon>
        <taxon>Bacillati</taxon>
        <taxon>Actinomycetota</taxon>
        <taxon>Actinomycetes</taxon>
        <taxon>Micrococcales</taxon>
        <taxon>Promicromonosporaceae</taxon>
        <taxon>Promicromonospora</taxon>
    </lineage>
</organism>
<dbReference type="SMART" id="SM00347">
    <property type="entry name" value="HTH_MARR"/>
    <property type="match status" value="1"/>
</dbReference>
<evidence type="ECO:0000313" key="2">
    <source>
        <dbReference type="EMBL" id="GHH68625.1"/>
    </source>
</evidence>
<reference evidence="2" key="2">
    <citation type="submission" date="2020-09" db="EMBL/GenBank/DDBJ databases">
        <authorList>
            <person name="Sun Q."/>
            <person name="Zhou Y."/>
        </authorList>
    </citation>
    <scope>NUCLEOTIDE SEQUENCE</scope>
    <source>
        <strain evidence="2">CGMCC 4.7398</strain>
    </source>
</reference>
<protein>
    <recommendedName>
        <fullName evidence="1">HTH marR-type domain-containing protein</fullName>
    </recommendedName>
</protein>
<feature type="domain" description="HTH marR-type" evidence="1">
    <location>
        <begin position="34"/>
        <end position="166"/>
    </location>
</feature>
<dbReference type="EMBL" id="BNAS01000002">
    <property type="protein sequence ID" value="GHH68625.1"/>
    <property type="molecule type" value="Genomic_DNA"/>
</dbReference>
<sequence>MSQITVDEGGGGEVTAQAIEEQDLWLTEEQQGFWRHYLEGTARFVEALGAVHDRTLDLSLGEYSLLVQLSEAPELTLRMSTLADGLVLSRSRLTHTVARMEARGLVERRAAEGDRRGVNCTMTDAGRAALETAAPGHVSAVRRIMVEALEPEEFALLGRIMAKVAESSKRSGGTEEGLTAHCD</sequence>
<gene>
    <name evidence="2" type="ORF">GCM10017772_12090</name>
</gene>
<dbReference type="InterPro" id="IPR039422">
    <property type="entry name" value="MarR/SlyA-like"/>
</dbReference>
<evidence type="ECO:0000259" key="1">
    <source>
        <dbReference type="PROSITE" id="PS50995"/>
    </source>
</evidence>
<dbReference type="AlphaFoldDB" id="A0A919FNA7"/>
<dbReference type="Proteomes" id="UP000627369">
    <property type="component" value="Unassembled WGS sequence"/>
</dbReference>
<dbReference type="PROSITE" id="PS50995">
    <property type="entry name" value="HTH_MARR_2"/>
    <property type="match status" value="1"/>
</dbReference>
<comment type="caution">
    <text evidence="2">The sequence shown here is derived from an EMBL/GenBank/DDBJ whole genome shotgun (WGS) entry which is preliminary data.</text>
</comment>
<dbReference type="InterPro" id="IPR000835">
    <property type="entry name" value="HTH_MarR-typ"/>
</dbReference>
<proteinExistence type="predicted"/>
<dbReference type="Pfam" id="PF12802">
    <property type="entry name" value="MarR_2"/>
    <property type="match status" value="1"/>
</dbReference>
<dbReference type="InterPro" id="IPR036390">
    <property type="entry name" value="WH_DNA-bd_sf"/>
</dbReference>
<dbReference type="InterPro" id="IPR036388">
    <property type="entry name" value="WH-like_DNA-bd_sf"/>
</dbReference>